<name>A0A2A4XJ71_9GAMM</name>
<evidence type="ECO:0000313" key="3">
    <source>
        <dbReference type="Proteomes" id="UP000218767"/>
    </source>
</evidence>
<dbReference type="InterPro" id="IPR007296">
    <property type="entry name" value="DUF403"/>
</dbReference>
<dbReference type="Pfam" id="PF04168">
    <property type="entry name" value="Alpha-E"/>
    <property type="match status" value="1"/>
</dbReference>
<gene>
    <name evidence="2" type="ORF">COB20_00815</name>
</gene>
<feature type="domain" description="DUF403" evidence="1">
    <location>
        <begin position="1"/>
        <end position="310"/>
    </location>
</feature>
<evidence type="ECO:0000259" key="1">
    <source>
        <dbReference type="Pfam" id="PF04168"/>
    </source>
</evidence>
<reference evidence="3" key="1">
    <citation type="submission" date="2017-08" db="EMBL/GenBank/DDBJ databases">
        <title>A dynamic microbial community with high functional redundancy inhabits the cold, oxic subseafloor aquifer.</title>
        <authorList>
            <person name="Tully B.J."/>
            <person name="Wheat C.G."/>
            <person name="Glazer B.T."/>
            <person name="Huber J.A."/>
        </authorList>
    </citation>
    <scope>NUCLEOTIDE SEQUENCE [LARGE SCALE GENOMIC DNA]</scope>
</reference>
<proteinExistence type="predicted"/>
<organism evidence="2 3">
    <name type="scientific">SAR86 cluster bacterium</name>
    <dbReference type="NCBI Taxonomy" id="2030880"/>
    <lineage>
        <taxon>Bacteria</taxon>
        <taxon>Pseudomonadati</taxon>
        <taxon>Pseudomonadota</taxon>
        <taxon>Gammaproteobacteria</taxon>
        <taxon>SAR86 cluster</taxon>
    </lineage>
</organism>
<protein>
    <recommendedName>
        <fullName evidence="1">DUF403 domain-containing protein</fullName>
    </recommendedName>
</protein>
<dbReference type="AlphaFoldDB" id="A0A2A4XJ71"/>
<sequence length="314" mass="35530">MLSRVAERIYWQARYLERAENTARLLSVFSTLLLDLPPGTKLSWRSLVEITGTDQSFGEKYKQANERNVMRFLLLDSASSLLNTLANTRENARTTREIMPLEAFEQINDLFHYAKDNAADSISGGSRHKFLEEIISKCHEISGLMAGSMSRGAAYSFVRLGRSLERADMATRIVDVGSGNLLTDIGSGAKPAESSEPYENTLWMNILRSLTAYQMYRQHVKHRVNGEDVVRFLLQDDDFPRAATHVLTTITKVLKHLPNNTKAAKQVDKTLRIIEKGNISKLLEAGLFQYLDDLQIEIAKIHTSIADTWFLPHK</sequence>
<dbReference type="InterPro" id="IPR051680">
    <property type="entry name" value="ATP-dep_Glu-Cys_Ligase-2"/>
</dbReference>
<comment type="caution">
    <text evidence="2">The sequence shown here is derived from an EMBL/GenBank/DDBJ whole genome shotgun (WGS) entry which is preliminary data.</text>
</comment>
<evidence type="ECO:0000313" key="2">
    <source>
        <dbReference type="EMBL" id="PCI82179.1"/>
    </source>
</evidence>
<dbReference type="PANTHER" id="PTHR34595">
    <property type="entry name" value="BLR5612 PROTEIN"/>
    <property type="match status" value="1"/>
</dbReference>
<accession>A0A2A4XJ71</accession>
<dbReference type="EMBL" id="NVUL01000002">
    <property type="protein sequence ID" value="PCI82179.1"/>
    <property type="molecule type" value="Genomic_DNA"/>
</dbReference>
<dbReference type="PANTHER" id="PTHR34595:SF7">
    <property type="entry name" value="SLL1039 PROTEIN"/>
    <property type="match status" value="1"/>
</dbReference>
<dbReference type="Proteomes" id="UP000218767">
    <property type="component" value="Unassembled WGS sequence"/>
</dbReference>